<dbReference type="EMBL" id="VSRR010005096">
    <property type="protein sequence ID" value="MPC41543.1"/>
    <property type="molecule type" value="Genomic_DNA"/>
</dbReference>
<sequence length="60" mass="6816">MYVNRESFVYEIFGTISVVRGKAVWRRRVHHTTITTNTTTYTAGPRVGYLAGELLITTPL</sequence>
<comment type="caution">
    <text evidence="1">The sequence shown here is derived from an EMBL/GenBank/DDBJ whole genome shotgun (WGS) entry which is preliminary data.</text>
</comment>
<reference evidence="1 2" key="1">
    <citation type="submission" date="2019-05" db="EMBL/GenBank/DDBJ databases">
        <title>Another draft genome of Portunus trituberculatus and its Hox gene families provides insights of decapod evolution.</title>
        <authorList>
            <person name="Jeong J.-H."/>
            <person name="Song I."/>
            <person name="Kim S."/>
            <person name="Choi T."/>
            <person name="Kim D."/>
            <person name="Ryu S."/>
            <person name="Kim W."/>
        </authorList>
    </citation>
    <scope>NUCLEOTIDE SEQUENCE [LARGE SCALE GENOMIC DNA]</scope>
    <source>
        <tissue evidence="1">Muscle</tissue>
    </source>
</reference>
<evidence type="ECO:0000313" key="1">
    <source>
        <dbReference type="EMBL" id="MPC41543.1"/>
    </source>
</evidence>
<accession>A0A5B7F8X9</accession>
<keyword evidence="2" id="KW-1185">Reference proteome</keyword>
<protein>
    <submittedName>
        <fullName evidence="1">Uncharacterized protein</fullName>
    </submittedName>
</protein>
<dbReference type="AlphaFoldDB" id="A0A5B7F8X9"/>
<evidence type="ECO:0000313" key="2">
    <source>
        <dbReference type="Proteomes" id="UP000324222"/>
    </source>
</evidence>
<dbReference type="Proteomes" id="UP000324222">
    <property type="component" value="Unassembled WGS sequence"/>
</dbReference>
<gene>
    <name evidence="1" type="ORF">E2C01_035142</name>
</gene>
<organism evidence="1 2">
    <name type="scientific">Portunus trituberculatus</name>
    <name type="common">Swimming crab</name>
    <name type="synonym">Neptunus trituberculatus</name>
    <dbReference type="NCBI Taxonomy" id="210409"/>
    <lineage>
        <taxon>Eukaryota</taxon>
        <taxon>Metazoa</taxon>
        <taxon>Ecdysozoa</taxon>
        <taxon>Arthropoda</taxon>
        <taxon>Crustacea</taxon>
        <taxon>Multicrustacea</taxon>
        <taxon>Malacostraca</taxon>
        <taxon>Eumalacostraca</taxon>
        <taxon>Eucarida</taxon>
        <taxon>Decapoda</taxon>
        <taxon>Pleocyemata</taxon>
        <taxon>Brachyura</taxon>
        <taxon>Eubrachyura</taxon>
        <taxon>Portunoidea</taxon>
        <taxon>Portunidae</taxon>
        <taxon>Portuninae</taxon>
        <taxon>Portunus</taxon>
    </lineage>
</organism>
<name>A0A5B7F8X9_PORTR</name>
<proteinExistence type="predicted"/>